<keyword evidence="3" id="KW-1185">Reference proteome</keyword>
<reference evidence="2" key="1">
    <citation type="submission" date="2022-01" db="EMBL/GenBank/DDBJ databases">
        <authorList>
            <person name="King R."/>
        </authorList>
    </citation>
    <scope>NUCLEOTIDE SEQUENCE</scope>
</reference>
<feature type="compositionally biased region" description="Polar residues" evidence="1">
    <location>
        <begin position="232"/>
        <end position="291"/>
    </location>
</feature>
<feature type="region of interest" description="Disordered" evidence="1">
    <location>
        <begin position="311"/>
        <end position="341"/>
    </location>
</feature>
<gene>
    <name evidence="2" type="ORF">PSYICH_LOCUS840</name>
</gene>
<dbReference type="OrthoDB" id="6780450at2759"/>
<evidence type="ECO:0000313" key="2">
    <source>
        <dbReference type="EMBL" id="CAH1099727.1"/>
    </source>
</evidence>
<organism evidence="2 3">
    <name type="scientific">Psylliodes chrysocephalus</name>
    <dbReference type="NCBI Taxonomy" id="3402493"/>
    <lineage>
        <taxon>Eukaryota</taxon>
        <taxon>Metazoa</taxon>
        <taxon>Ecdysozoa</taxon>
        <taxon>Arthropoda</taxon>
        <taxon>Hexapoda</taxon>
        <taxon>Insecta</taxon>
        <taxon>Pterygota</taxon>
        <taxon>Neoptera</taxon>
        <taxon>Endopterygota</taxon>
        <taxon>Coleoptera</taxon>
        <taxon>Polyphaga</taxon>
        <taxon>Cucujiformia</taxon>
        <taxon>Chrysomeloidea</taxon>
        <taxon>Chrysomelidae</taxon>
        <taxon>Galerucinae</taxon>
        <taxon>Alticini</taxon>
        <taxon>Psylliodes</taxon>
    </lineage>
</organism>
<evidence type="ECO:0000313" key="3">
    <source>
        <dbReference type="Proteomes" id="UP001153636"/>
    </source>
</evidence>
<dbReference type="Proteomes" id="UP001153636">
    <property type="component" value="Chromosome 1"/>
</dbReference>
<accession>A0A9P0G7M0</accession>
<dbReference type="AlphaFoldDB" id="A0A9P0G7M0"/>
<protein>
    <submittedName>
        <fullName evidence="2">Uncharacterized protein</fullName>
    </submittedName>
</protein>
<proteinExistence type="predicted"/>
<name>A0A9P0G7M0_9CUCU</name>
<feature type="region of interest" description="Disordered" evidence="1">
    <location>
        <begin position="213"/>
        <end position="291"/>
    </location>
</feature>
<dbReference type="EMBL" id="OV651813">
    <property type="protein sequence ID" value="CAH1099727.1"/>
    <property type="molecule type" value="Genomic_DNA"/>
</dbReference>
<feature type="region of interest" description="Disordered" evidence="1">
    <location>
        <begin position="454"/>
        <end position="473"/>
    </location>
</feature>
<feature type="compositionally biased region" description="Polar residues" evidence="1">
    <location>
        <begin position="214"/>
        <end position="224"/>
    </location>
</feature>
<sequence>MLSTPSGSSDYRRSLNENTIKSYSSALTQHHYPTKEQAIIFPAIDNTKIQEYLVPLGAIIEPKNILFSSRLSNNRVCMYLASKDIVEKFINDHRGVIIINNETIQARKLITPSTRLVLSNVCPTIPHTVLTEQLEKMGLKLHSPMTFLRIGASLPEFSHIFSFRRQIFINPPEGSIPESFVVDYENTTYRIFLSQDSLVCYSCKQEGHTAAANCKTSPQSQSLGNPDRNHLSNKQTSSSQSITACHSPAQNTSTEIYSEQTTSQSLGNSNPTEISNNQTISSPPSQNVLTAPNSDQATLILQQQAIMETANIQQKQKQDNSGKRTFEEIATPPPDISDNTAGTLVDPFIKPLQTVPSKKPKNKQDTPTVVLMEPLRTVISEQSPPFVLDFEQISDLFENTYGSTEPVSITLNYTKDLVALVDMLTKIHPYFKHRSIKTRCTNLRKKILKHLQTTMPDLESSEAESDCSQESSY</sequence>
<evidence type="ECO:0000256" key="1">
    <source>
        <dbReference type="SAM" id="MobiDB-lite"/>
    </source>
</evidence>
<feature type="compositionally biased region" description="Basic and acidic residues" evidence="1">
    <location>
        <begin position="316"/>
        <end position="327"/>
    </location>
</feature>